<protein>
    <recommendedName>
        <fullName evidence="3">DUF397 domain-containing protein</fullName>
    </recommendedName>
</protein>
<comment type="caution">
    <text evidence="1">The sequence shown here is derived from an EMBL/GenBank/DDBJ whole genome shotgun (WGS) entry which is preliminary data.</text>
</comment>
<evidence type="ECO:0000313" key="2">
    <source>
        <dbReference type="Proteomes" id="UP001596112"/>
    </source>
</evidence>
<evidence type="ECO:0008006" key="3">
    <source>
        <dbReference type="Google" id="ProtNLM"/>
    </source>
</evidence>
<proteinExistence type="predicted"/>
<name>A0ABW1BG12_9ACTN</name>
<reference evidence="2" key="1">
    <citation type="journal article" date="2019" name="Int. J. Syst. Evol. Microbiol.">
        <title>The Global Catalogue of Microorganisms (GCM) 10K type strain sequencing project: providing services to taxonomists for standard genome sequencing and annotation.</title>
        <authorList>
            <consortium name="The Broad Institute Genomics Platform"/>
            <consortium name="The Broad Institute Genome Sequencing Center for Infectious Disease"/>
            <person name="Wu L."/>
            <person name="Ma J."/>
        </authorList>
    </citation>
    <scope>NUCLEOTIDE SEQUENCE [LARGE SCALE GENOMIC DNA]</scope>
    <source>
        <strain evidence="2">JCM 9918</strain>
    </source>
</reference>
<accession>A0ABW1BG12</accession>
<dbReference type="RefSeq" id="WP_272170946.1">
    <property type="nucleotide sequence ID" value="NZ_JAQOSL010000023.1"/>
</dbReference>
<dbReference type="Proteomes" id="UP001596112">
    <property type="component" value="Unassembled WGS sequence"/>
</dbReference>
<dbReference type="EMBL" id="JBHSNZ010000023">
    <property type="protein sequence ID" value="MFC5811330.1"/>
    <property type="molecule type" value="Genomic_DNA"/>
</dbReference>
<sequence>MWGKEERRTQQSALKAQATRFDAFVPGLREAPRASCPARRAVGGGWNA</sequence>
<keyword evidence="2" id="KW-1185">Reference proteome</keyword>
<gene>
    <name evidence="1" type="ORF">ACFQGO_28145</name>
</gene>
<organism evidence="1 2">
    <name type="scientific">Streptomyces heilongjiangensis</name>
    <dbReference type="NCBI Taxonomy" id="945052"/>
    <lineage>
        <taxon>Bacteria</taxon>
        <taxon>Bacillati</taxon>
        <taxon>Actinomycetota</taxon>
        <taxon>Actinomycetes</taxon>
        <taxon>Kitasatosporales</taxon>
        <taxon>Streptomycetaceae</taxon>
        <taxon>Streptomyces</taxon>
    </lineage>
</organism>
<evidence type="ECO:0000313" key="1">
    <source>
        <dbReference type="EMBL" id="MFC5811330.1"/>
    </source>
</evidence>